<gene>
    <name evidence="4" type="primary">Dact1</name>
    <name evidence="4" type="ORF">GTO96_0004022</name>
</gene>
<dbReference type="GO" id="GO:0090090">
    <property type="term" value="P:negative regulation of canonical Wnt signaling pathway"/>
    <property type="evidence" value="ECO:0007669"/>
    <property type="project" value="TreeGrafter"/>
</dbReference>
<comment type="caution">
    <text evidence="4">The sequence shown here is derived from an EMBL/GenBank/DDBJ whole genome shotgun (WGS) entry which is preliminary data.</text>
</comment>
<reference evidence="4 5" key="1">
    <citation type="journal article" date="2021" name="Cell">
        <title>Tracing the genetic footprints of vertebrate landing in non-teleost ray-finned fishes.</title>
        <authorList>
            <person name="Bi X."/>
            <person name="Wang K."/>
            <person name="Yang L."/>
            <person name="Pan H."/>
            <person name="Jiang H."/>
            <person name="Wei Q."/>
            <person name="Fang M."/>
            <person name="Yu H."/>
            <person name="Zhu C."/>
            <person name="Cai Y."/>
            <person name="He Y."/>
            <person name="Gan X."/>
            <person name="Zeng H."/>
            <person name="Yu D."/>
            <person name="Zhu Y."/>
            <person name="Jiang H."/>
            <person name="Qiu Q."/>
            <person name="Yang H."/>
            <person name="Zhang Y.E."/>
            <person name="Wang W."/>
            <person name="Zhu M."/>
            <person name="He S."/>
            <person name="Zhang G."/>
        </authorList>
    </citation>
    <scope>NUCLEOTIDE SEQUENCE [LARGE SCALE GENOMIC DNA]</scope>
    <source>
        <strain evidence="4">Bchr_013</strain>
    </source>
</reference>
<comment type="similarity">
    <text evidence="1">Belongs to the dapper family.</text>
</comment>
<feature type="compositionally biased region" description="Polar residues" evidence="3">
    <location>
        <begin position="284"/>
        <end position="299"/>
    </location>
</feature>
<feature type="region of interest" description="Disordered" evidence="3">
    <location>
        <begin position="450"/>
        <end position="536"/>
    </location>
</feature>
<sequence>MAGWCSRLLVDLGKKLCFPAEIASTSLRPDLVLWSESLQLVYIIELTVPREDAVDEAYKCKKQRYSDLANDVHQHGWKAMVQPVKNSLKSTPWGLMSSLEQQVGELRVDADPPFPDPPSELADSRPSSAGFYELSEGPSPVGLSDSVFGEFFPSYSRIGSLTEARINYANERPKSVGDLFLVDQECLDMLSEGNTHSSVPRSFSAPYNSSPEGNPESGGGEPYIWEDQYPYQSSIQEPHSFQDQSCLDSTEMATPEDIQQAHRVESYILGLIQRRGMPHRPTKPRTSLNSDPNKGLARQNSLCRRPVESTEGRYPMIGNSTPSSSFEGKPRPLWACRSFDQSYGRSQGSGNLSDSYPRLPLSPEEALNILYARPPKTTRPASLEYQESVCIGSNLGPSMTDSVSSDPDCPEDLLSTFQHYVPYEERQEYRRVRSPPLEEHMVNAQYIPAQQPCQAQQTSRSSGHTHGHHLRHTNKSASFAGKCRGEPPQSPERYPFHHQQSSRGKTGSKKCRFTDEGGSKSSSKKSGKKACRSQSENSLLGQRVILERKYNTVEREELSGFGRGSQQRPKRQNSGGGGAGSGYRRWRSTLEISQDESEPLIAEPPRRVRKPRYTFLPPPPPPMRSTFQGYSEPQAEFGEPLSPPRAPVCLPEDELSGYGQPCAGDSESSLSEADTPGSSSVSSDSDESGGLVWPQQLPPQLAGPPSSSSSPSSSSTAQPKVFVKIKASHALKKKILRFRTGSLKVMTTV</sequence>
<evidence type="ECO:0000256" key="1">
    <source>
        <dbReference type="ARBA" id="ARBA00010807"/>
    </source>
</evidence>
<dbReference type="GO" id="GO:0005737">
    <property type="term" value="C:cytoplasm"/>
    <property type="evidence" value="ECO:0007669"/>
    <property type="project" value="TreeGrafter"/>
</dbReference>
<protein>
    <submittedName>
        <fullName evidence="4">DACT1 protein</fullName>
    </submittedName>
</protein>
<feature type="compositionally biased region" description="Polar residues" evidence="3">
    <location>
        <begin position="193"/>
        <end position="207"/>
    </location>
</feature>
<dbReference type="InterPro" id="IPR024843">
    <property type="entry name" value="Dapper"/>
</dbReference>
<feature type="region of interest" description="Disordered" evidence="3">
    <location>
        <begin position="108"/>
        <end position="136"/>
    </location>
</feature>
<feature type="non-terminal residue" evidence="4">
    <location>
        <position position="749"/>
    </location>
</feature>
<evidence type="ECO:0000256" key="3">
    <source>
        <dbReference type="SAM" id="MobiDB-lite"/>
    </source>
</evidence>
<dbReference type="AlphaFoldDB" id="A0A8X7XKY8"/>
<evidence type="ECO:0000313" key="5">
    <source>
        <dbReference type="Proteomes" id="UP000886611"/>
    </source>
</evidence>
<evidence type="ECO:0000313" key="4">
    <source>
        <dbReference type="EMBL" id="KAG2469519.1"/>
    </source>
</evidence>
<keyword evidence="5" id="KW-1185">Reference proteome</keyword>
<feature type="region of interest" description="Disordered" evidence="3">
    <location>
        <begin position="193"/>
        <end position="225"/>
    </location>
</feature>
<accession>A0A8X7XKY8</accession>
<organism evidence="4 5">
    <name type="scientific">Polypterus senegalus</name>
    <name type="common">Senegal bichir</name>
    <dbReference type="NCBI Taxonomy" id="55291"/>
    <lineage>
        <taxon>Eukaryota</taxon>
        <taxon>Metazoa</taxon>
        <taxon>Chordata</taxon>
        <taxon>Craniata</taxon>
        <taxon>Vertebrata</taxon>
        <taxon>Euteleostomi</taxon>
        <taxon>Actinopterygii</taxon>
        <taxon>Polypteriformes</taxon>
        <taxon>Polypteridae</taxon>
        <taxon>Polypterus</taxon>
    </lineage>
</organism>
<feature type="non-terminal residue" evidence="4">
    <location>
        <position position="1"/>
    </location>
</feature>
<evidence type="ECO:0000256" key="2">
    <source>
        <dbReference type="ARBA" id="ARBA00023054"/>
    </source>
</evidence>
<dbReference type="Pfam" id="PF15268">
    <property type="entry name" value="Dapper"/>
    <property type="match status" value="1"/>
</dbReference>
<feature type="compositionally biased region" description="Basic residues" evidence="3">
    <location>
        <begin position="522"/>
        <end position="531"/>
    </location>
</feature>
<proteinExistence type="inferred from homology"/>
<name>A0A8X7XKY8_POLSE</name>
<feature type="region of interest" description="Disordered" evidence="3">
    <location>
        <begin position="555"/>
        <end position="718"/>
    </location>
</feature>
<dbReference type="Proteomes" id="UP000886611">
    <property type="component" value="Unassembled WGS sequence"/>
</dbReference>
<feature type="compositionally biased region" description="Low complexity" evidence="3">
    <location>
        <begin position="704"/>
        <end position="715"/>
    </location>
</feature>
<keyword evidence="2" id="KW-0175">Coiled coil</keyword>
<feature type="compositionally biased region" description="Basic residues" evidence="3">
    <location>
        <begin position="463"/>
        <end position="474"/>
    </location>
</feature>
<dbReference type="PANTHER" id="PTHR15919:SF1">
    <property type="entry name" value="DAPPER HOMOLOG 3"/>
    <property type="match status" value="1"/>
</dbReference>
<dbReference type="PANTHER" id="PTHR15919">
    <property type="entry name" value="DAPPER-RELATED"/>
    <property type="match status" value="1"/>
</dbReference>
<dbReference type="EMBL" id="JAATIS010000220">
    <property type="protein sequence ID" value="KAG2469519.1"/>
    <property type="molecule type" value="Genomic_DNA"/>
</dbReference>
<feature type="region of interest" description="Disordered" evidence="3">
    <location>
        <begin position="275"/>
        <end position="299"/>
    </location>
</feature>